<dbReference type="HOGENOM" id="CLU_611232_0_0_1"/>
<dbReference type="VEuPathDB" id="MicrosporidiaDB:NEQG_00795"/>
<proteinExistence type="predicted"/>
<keyword evidence="1" id="KW-0472">Membrane</keyword>
<evidence type="ECO:0000256" key="1">
    <source>
        <dbReference type="SAM" id="Phobius"/>
    </source>
</evidence>
<dbReference type="EMBL" id="GL870877">
    <property type="protein sequence ID" value="EIJ88976.1"/>
    <property type="molecule type" value="Genomic_DNA"/>
</dbReference>
<feature type="transmembrane region" description="Helical" evidence="1">
    <location>
        <begin position="398"/>
        <end position="422"/>
    </location>
</feature>
<evidence type="ECO:0000313" key="3">
    <source>
        <dbReference type="Proteomes" id="UP000002872"/>
    </source>
</evidence>
<organism evidence="2 3">
    <name type="scientific">Nematocida parisii (strain ERTm3)</name>
    <name type="common">Nematode killer fungus</name>
    <dbReference type="NCBI Taxonomy" id="935791"/>
    <lineage>
        <taxon>Eukaryota</taxon>
        <taxon>Fungi</taxon>
        <taxon>Fungi incertae sedis</taxon>
        <taxon>Microsporidia</taxon>
        <taxon>Nematocida</taxon>
    </lineage>
</organism>
<sequence length="461" mass="53052">MIFDKAKVEEKITPIINEYNAKPINFTSCTPKLLSAILDVCRRGQVFEDRNELLNNLAYNAFVVFLTRYINEKPVTSNDMCMSIIESAITDTQSVLSGIEGCSNVLESPEKLNAYYSIMNNNHLFLMNIPTVIEYIFNDIKDALNMHNRKLSLDSVSSSSAIQTLFMKSTSDEYSRFQRAVEIITENCGQFTKYNDSGEKVSNLENLNLSEEDIQTLHLFTSIRSIDLSIISEKLQKSIIIEDEKRQTYSTYRSLLYHFFFFIPKNGSVSYLNIFAPTNANYCENSFKKGLSLLQDCADKNNLYFNISNHDINTLTRIDGFDLHNFIKIVGSNYTRMFTEHISSLFSSHIDIMKNYHACDKVVPNLNYIVNHNTHNLPMLHIEKEQKPAKDSSKLKSWLSILSVSGILLILLIIATTIYIHYRSRLSTNADKLCKSFSTNNSKFKYKELTDSIRKYNNIYR</sequence>
<name>I3EIC9_NEMP3</name>
<gene>
    <name evidence="2" type="ORF">NEQG_00795</name>
</gene>
<accession>I3EIC9</accession>
<keyword evidence="3" id="KW-1185">Reference proteome</keyword>
<reference evidence="2" key="1">
    <citation type="submission" date="2011-01" db="EMBL/GenBank/DDBJ databases">
        <title>The Genome Sequence of Nematocida parisii strain ERTm3.</title>
        <authorList>
            <consortium name="The Broad Institute Genome Sequencing Platform"/>
            <consortium name="The Broad Institute Genome Sequencing Center for Infectious Disease"/>
            <person name="Cuomo C."/>
            <person name="Troemel E."/>
            <person name="Young S.K."/>
            <person name="Zeng Q."/>
            <person name="Gargeya S."/>
            <person name="Fitzgerald M."/>
            <person name="Haas B."/>
            <person name="Abouelleil A."/>
            <person name="Alvarado L."/>
            <person name="Arachchi H.M."/>
            <person name="Berlin A."/>
            <person name="Chapman S.B."/>
            <person name="Gearin G."/>
            <person name="Goldberg J."/>
            <person name="Griggs A."/>
            <person name="Gujja S."/>
            <person name="Hansen M."/>
            <person name="Heiman D."/>
            <person name="Howarth C."/>
            <person name="Larimer J."/>
            <person name="Lui A."/>
            <person name="MacDonald P.J.P."/>
            <person name="McCowen C."/>
            <person name="Montmayeur A."/>
            <person name="Murphy C."/>
            <person name="Neiman D."/>
            <person name="Pearson M."/>
            <person name="Priest M."/>
            <person name="Roberts A."/>
            <person name="Saif S."/>
            <person name="Shea T."/>
            <person name="Sisk P."/>
            <person name="Stolte C."/>
            <person name="Sykes S."/>
            <person name="Wortman J."/>
            <person name="Nusbaum C."/>
            <person name="Birren B."/>
        </authorList>
    </citation>
    <scope>NUCLEOTIDE SEQUENCE</scope>
    <source>
        <strain evidence="2">ERTm3</strain>
    </source>
</reference>
<keyword evidence="1" id="KW-1133">Transmembrane helix</keyword>
<dbReference type="InParanoid" id="I3EIC9"/>
<dbReference type="OrthoDB" id="10339511at2759"/>
<dbReference type="AlphaFoldDB" id="I3EIC9"/>
<protein>
    <submittedName>
        <fullName evidence="2">Uncharacterized protein</fullName>
    </submittedName>
</protein>
<evidence type="ECO:0000313" key="2">
    <source>
        <dbReference type="EMBL" id="EIJ88976.1"/>
    </source>
</evidence>
<dbReference type="Proteomes" id="UP000002872">
    <property type="component" value="Unassembled WGS sequence"/>
</dbReference>
<keyword evidence="1" id="KW-0812">Transmembrane</keyword>